<keyword evidence="2" id="KW-0862">Zinc</keyword>
<feature type="compositionally biased region" description="Basic and acidic residues" evidence="3">
    <location>
        <begin position="139"/>
        <end position="151"/>
    </location>
</feature>
<evidence type="ECO:0000256" key="1">
    <source>
        <dbReference type="ARBA" id="ARBA00022723"/>
    </source>
</evidence>
<feature type="domain" description="Phorbol-ester/DAG-type" evidence="4">
    <location>
        <begin position="381"/>
        <end position="418"/>
    </location>
</feature>
<reference evidence="5" key="1">
    <citation type="submission" date="2021-03" db="EMBL/GenBank/DDBJ databases">
        <authorList>
            <person name="Tran Van P."/>
        </authorList>
    </citation>
    <scope>NUCLEOTIDE SEQUENCE</scope>
</reference>
<name>A0ABN7NIN1_TIMPD</name>
<dbReference type="Pfam" id="PF00130">
    <property type="entry name" value="C1_1"/>
    <property type="match status" value="2"/>
</dbReference>
<dbReference type="CDD" id="cd20831">
    <property type="entry name" value="C1_dGM13116p-like"/>
    <property type="match status" value="1"/>
</dbReference>
<gene>
    <name evidence="5" type="ORF">TPAB3V08_LOCUS360</name>
</gene>
<dbReference type="PROSITE" id="PS50081">
    <property type="entry name" value="ZF_DAG_PE_2"/>
    <property type="match status" value="2"/>
</dbReference>
<dbReference type="InterPro" id="IPR039934">
    <property type="entry name" value="C2CD2/C2CD2L"/>
</dbReference>
<feature type="domain" description="Phorbol-ester/DAG-type" evidence="4">
    <location>
        <begin position="316"/>
        <end position="367"/>
    </location>
</feature>
<feature type="compositionally biased region" description="Basic and acidic residues" evidence="3">
    <location>
        <begin position="204"/>
        <end position="214"/>
    </location>
</feature>
<keyword evidence="1" id="KW-0479">Metal-binding</keyword>
<sequence>MTTLTKRKRFLGLGIVGMEELLINPSQRQTISLQSRPFERDEVSGTLTVEFLFIEGADIPQLGDKPYKLKETLRTVSPTGGVVTTTKTVFEKPGAVTEPLTNGEDVVTDSALRELEARNRGGPAQTSKSTLIIHSVHRVEQSDSGEWHEVSEQQGTREQLGQLDGTDNTAPNGTLDDRSRSRRKKRDIFGTIKKRLGRSKARSKSMDPGDKEDTLNPDSSINRSISADRARDPSAHSTGYLSVPGMRGIDGNSTRSSLSEASGVSGASTRTYVNEASTLVLETVENGVKKHYLVPLSMAQKSKWRKKGTKLHIFNDHTFIAKHLSGGTPCHVCTKPVARRLGKQGYECRDCQLKCHKHCHIKVDTTCTSSTIQSIELGTPCHVCTKPVARRLGKQGYECRDCQLKCHKHCHIKVDTTCTSSTIQSIELCLELQVQLLHHKSPHGQEAVPVEEWLDSKTDTTLSPRYGTAIHCDSKGPPQANTPWKKTYGLMELGFYKLLYNVMFQVLWSRSS</sequence>
<protein>
    <recommendedName>
        <fullName evidence="4">Phorbol-ester/DAG-type domain-containing protein</fullName>
    </recommendedName>
</protein>
<dbReference type="PROSITE" id="PS00479">
    <property type="entry name" value="ZF_DAG_PE_1"/>
    <property type="match status" value="1"/>
</dbReference>
<dbReference type="CDD" id="cd00029">
    <property type="entry name" value="C1"/>
    <property type="match status" value="1"/>
</dbReference>
<feature type="compositionally biased region" description="Polar residues" evidence="3">
    <location>
        <begin position="251"/>
        <end position="267"/>
    </location>
</feature>
<feature type="compositionally biased region" description="Basic residues" evidence="3">
    <location>
        <begin position="180"/>
        <end position="203"/>
    </location>
</feature>
<organism evidence="5 6">
    <name type="scientific">Timema podura</name>
    <name type="common">Walking stick</name>
    <dbReference type="NCBI Taxonomy" id="61482"/>
    <lineage>
        <taxon>Eukaryota</taxon>
        <taxon>Metazoa</taxon>
        <taxon>Ecdysozoa</taxon>
        <taxon>Arthropoda</taxon>
        <taxon>Hexapoda</taxon>
        <taxon>Insecta</taxon>
        <taxon>Pterygota</taxon>
        <taxon>Neoptera</taxon>
        <taxon>Polyneoptera</taxon>
        <taxon>Phasmatodea</taxon>
        <taxon>Timematodea</taxon>
        <taxon>Timematoidea</taxon>
        <taxon>Timematidae</taxon>
        <taxon>Timema</taxon>
    </lineage>
</organism>
<evidence type="ECO:0000313" key="6">
    <source>
        <dbReference type="Proteomes" id="UP001153148"/>
    </source>
</evidence>
<evidence type="ECO:0000256" key="3">
    <source>
        <dbReference type="SAM" id="MobiDB-lite"/>
    </source>
</evidence>
<accession>A0ABN7NIN1</accession>
<feature type="region of interest" description="Disordered" evidence="3">
    <location>
        <begin position="139"/>
        <end position="267"/>
    </location>
</feature>
<dbReference type="PANTHER" id="PTHR21119:SF5">
    <property type="entry name" value="C2 DOMAIN-CONTAINING PROTEIN"/>
    <property type="match status" value="1"/>
</dbReference>
<feature type="compositionally biased region" description="Polar residues" evidence="3">
    <location>
        <begin position="216"/>
        <end position="225"/>
    </location>
</feature>
<evidence type="ECO:0000256" key="2">
    <source>
        <dbReference type="ARBA" id="ARBA00022833"/>
    </source>
</evidence>
<evidence type="ECO:0000259" key="4">
    <source>
        <dbReference type="PROSITE" id="PS50081"/>
    </source>
</evidence>
<evidence type="ECO:0000313" key="5">
    <source>
        <dbReference type="EMBL" id="CAG2053302.1"/>
    </source>
</evidence>
<dbReference type="Proteomes" id="UP001153148">
    <property type="component" value="Unassembled WGS sequence"/>
</dbReference>
<dbReference type="Gene3D" id="3.30.60.20">
    <property type="match status" value="2"/>
</dbReference>
<comment type="caution">
    <text evidence="5">The sequence shown here is derived from an EMBL/GenBank/DDBJ whole genome shotgun (WGS) entry which is preliminary data.</text>
</comment>
<dbReference type="SMART" id="SM00109">
    <property type="entry name" value="C1"/>
    <property type="match status" value="2"/>
</dbReference>
<dbReference type="InterPro" id="IPR046349">
    <property type="entry name" value="C1-like_sf"/>
</dbReference>
<proteinExistence type="predicted"/>
<dbReference type="InterPro" id="IPR002219">
    <property type="entry name" value="PKC_DAG/PE"/>
</dbReference>
<dbReference type="PANTHER" id="PTHR21119">
    <property type="entry name" value="C2 DOMAIN-CONTAINING PROTEIN"/>
    <property type="match status" value="1"/>
</dbReference>
<keyword evidence="6" id="KW-1185">Reference proteome</keyword>
<dbReference type="SUPFAM" id="SSF57889">
    <property type="entry name" value="Cysteine-rich domain"/>
    <property type="match status" value="2"/>
</dbReference>
<feature type="compositionally biased region" description="Polar residues" evidence="3">
    <location>
        <begin position="152"/>
        <end position="172"/>
    </location>
</feature>
<dbReference type="EMBL" id="CAJPIN010000275">
    <property type="protein sequence ID" value="CAG2053302.1"/>
    <property type="molecule type" value="Genomic_DNA"/>
</dbReference>